<evidence type="ECO:0000256" key="1">
    <source>
        <dbReference type="ARBA" id="ARBA00004651"/>
    </source>
</evidence>
<evidence type="ECO:0000256" key="3">
    <source>
        <dbReference type="ARBA" id="ARBA00022692"/>
    </source>
</evidence>
<evidence type="ECO:0000313" key="9">
    <source>
        <dbReference type="Proteomes" id="UP001321861"/>
    </source>
</evidence>
<comment type="subcellular location">
    <subcellularLocation>
        <location evidence="1">Cell membrane</location>
        <topology evidence="1">Multi-pass membrane protein</topology>
    </subcellularLocation>
</comment>
<feature type="domain" description="ABC3 transporter permease C-terminal" evidence="7">
    <location>
        <begin position="3"/>
        <end position="102"/>
    </location>
</feature>
<organism evidence="8 9">
    <name type="scientific">Xylocopilactobacillus apicola</name>
    <dbReference type="NCBI Taxonomy" id="2932184"/>
    <lineage>
        <taxon>Bacteria</taxon>
        <taxon>Bacillati</taxon>
        <taxon>Bacillota</taxon>
        <taxon>Bacilli</taxon>
        <taxon>Lactobacillales</taxon>
        <taxon>Lactobacillaceae</taxon>
        <taxon>Xylocopilactobacillus</taxon>
    </lineage>
</organism>
<keyword evidence="9" id="KW-1185">Reference proteome</keyword>
<keyword evidence="2" id="KW-1003">Cell membrane</keyword>
<dbReference type="Pfam" id="PF02687">
    <property type="entry name" value="FtsX"/>
    <property type="match status" value="1"/>
</dbReference>
<dbReference type="GO" id="GO:0005886">
    <property type="term" value="C:plasma membrane"/>
    <property type="evidence" value="ECO:0007669"/>
    <property type="project" value="UniProtKB-SubCell"/>
</dbReference>
<feature type="transmembrane region" description="Helical" evidence="6">
    <location>
        <begin position="70"/>
        <end position="97"/>
    </location>
</feature>
<keyword evidence="3 6" id="KW-0812">Transmembrane</keyword>
<sequence length="114" mass="12745">MYNLGMLTFTERYREYATMRVLGFRLNEIRSIIVKDNLLTWVEGTVIGIPLGLAFLKVYVSIADSDTSEFFSYISIGGLVIAGGILFVNVVLIAWLISHHIKQVDMASALKSID</sequence>
<dbReference type="KEGG" id="xap:XA3_04260"/>
<evidence type="ECO:0000313" key="8">
    <source>
        <dbReference type="EMBL" id="BDR57985.1"/>
    </source>
</evidence>
<keyword evidence="4 6" id="KW-1133">Transmembrane helix</keyword>
<name>A0AAU9D939_9LACO</name>
<evidence type="ECO:0000256" key="2">
    <source>
        <dbReference type="ARBA" id="ARBA00022475"/>
    </source>
</evidence>
<reference evidence="8 9" key="1">
    <citation type="journal article" date="2023" name="Microbiol. Spectr.">
        <title>Symbiosis of Carpenter Bees with Uncharacterized Lactic Acid Bacteria Showing NAD Auxotrophy.</title>
        <authorList>
            <person name="Kawasaki S."/>
            <person name="Ozawa K."/>
            <person name="Mori T."/>
            <person name="Yamamoto A."/>
            <person name="Ito M."/>
            <person name="Ohkuma M."/>
            <person name="Sakamoto M."/>
            <person name="Matsutani M."/>
        </authorList>
    </citation>
    <scope>NUCLEOTIDE SEQUENCE [LARGE SCALE GENOMIC DNA]</scope>
    <source>
        <strain evidence="8 9">XA3</strain>
    </source>
</reference>
<dbReference type="AlphaFoldDB" id="A0AAU9D939"/>
<evidence type="ECO:0000256" key="5">
    <source>
        <dbReference type="ARBA" id="ARBA00023136"/>
    </source>
</evidence>
<accession>A0AAU9D939</accession>
<protein>
    <recommendedName>
        <fullName evidence="7">ABC3 transporter permease C-terminal domain-containing protein</fullName>
    </recommendedName>
</protein>
<proteinExistence type="predicted"/>
<gene>
    <name evidence="8" type="ORF">XA3_04260</name>
</gene>
<keyword evidence="5 6" id="KW-0472">Membrane</keyword>
<evidence type="ECO:0000259" key="7">
    <source>
        <dbReference type="Pfam" id="PF02687"/>
    </source>
</evidence>
<feature type="transmembrane region" description="Helical" evidence="6">
    <location>
        <begin position="38"/>
        <end position="58"/>
    </location>
</feature>
<evidence type="ECO:0000256" key="6">
    <source>
        <dbReference type="SAM" id="Phobius"/>
    </source>
</evidence>
<dbReference type="InterPro" id="IPR003838">
    <property type="entry name" value="ABC3_permease_C"/>
</dbReference>
<dbReference type="Proteomes" id="UP001321861">
    <property type="component" value="Chromosome"/>
</dbReference>
<dbReference type="EMBL" id="AP026802">
    <property type="protein sequence ID" value="BDR57985.1"/>
    <property type="molecule type" value="Genomic_DNA"/>
</dbReference>
<evidence type="ECO:0000256" key="4">
    <source>
        <dbReference type="ARBA" id="ARBA00022989"/>
    </source>
</evidence>